<reference evidence="2" key="1">
    <citation type="submission" date="2020-11" db="EMBL/GenBank/DDBJ databases">
        <authorList>
            <consortium name="DOE Joint Genome Institute"/>
            <person name="Ahrendt S."/>
            <person name="Riley R."/>
            <person name="Andreopoulos W."/>
            <person name="Labutti K."/>
            <person name="Pangilinan J."/>
            <person name="Ruiz-Duenas F.J."/>
            <person name="Barrasa J.M."/>
            <person name="Sanchez-Garcia M."/>
            <person name="Camarero S."/>
            <person name="Miyauchi S."/>
            <person name="Serrano A."/>
            <person name="Linde D."/>
            <person name="Babiker R."/>
            <person name="Drula E."/>
            <person name="Ayuso-Fernandez I."/>
            <person name="Pacheco R."/>
            <person name="Padilla G."/>
            <person name="Ferreira P."/>
            <person name="Barriuso J."/>
            <person name="Kellner H."/>
            <person name="Castanera R."/>
            <person name="Alfaro M."/>
            <person name="Ramirez L."/>
            <person name="Pisabarro A.G."/>
            <person name="Kuo A."/>
            <person name="Tritt A."/>
            <person name="Lipzen A."/>
            <person name="He G."/>
            <person name="Yan M."/>
            <person name="Ng V."/>
            <person name="Cullen D."/>
            <person name="Martin F."/>
            <person name="Rosso M.-N."/>
            <person name="Henrissat B."/>
            <person name="Hibbett D."/>
            <person name="Martinez A.T."/>
            <person name="Grigoriev I.V."/>
        </authorList>
    </citation>
    <scope>NUCLEOTIDE SEQUENCE</scope>
    <source>
        <strain evidence="2">AH 40177</strain>
    </source>
</reference>
<name>A0A9P5PH33_9AGAR</name>
<comment type="caution">
    <text evidence="2">The sequence shown here is derived from an EMBL/GenBank/DDBJ whole genome shotgun (WGS) entry which is preliminary data.</text>
</comment>
<dbReference type="GO" id="GO:0046982">
    <property type="term" value="F:protein heterodimerization activity"/>
    <property type="evidence" value="ECO:0007669"/>
    <property type="project" value="InterPro"/>
</dbReference>
<organism evidence="2 3">
    <name type="scientific">Rhodocollybia butyracea</name>
    <dbReference type="NCBI Taxonomy" id="206335"/>
    <lineage>
        <taxon>Eukaryota</taxon>
        <taxon>Fungi</taxon>
        <taxon>Dikarya</taxon>
        <taxon>Basidiomycota</taxon>
        <taxon>Agaricomycotina</taxon>
        <taxon>Agaricomycetes</taxon>
        <taxon>Agaricomycetidae</taxon>
        <taxon>Agaricales</taxon>
        <taxon>Marasmiineae</taxon>
        <taxon>Omphalotaceae</taxon>
        <taxon>Rhodocollybia</taxon>
    </lineage>
</organism>
<dbReference type="AlphaFoldDB" id="A0A9P5PH33"/>
<evidence type="ECO:0000256" key="1">
    <source>
        <dbReference type="SAM" id="MobiDB-lite"/>
    </source>
</evidence>
<protein>
    <recommendedName>
        <fullName evidence="4">Histone H2A</fullName>
    </recommendedName>
</protein>
<accession>A0A9P5PH33</accession>
<sequence length="106" mass="11621">MEDCHAGRYGEGYGSGRREVADGRSEDARKPVLLPVLHHARRTLVFSCLLVDRLLKKGNYAQCVGAGTPVYLAEYLAAEILDLLVTLLEITKSSILCLGVFSWLLG</sequence>
<gene>
    <name evidence="2" type="ORF">BDP27DRAFT_308791</name>
</gene>
<dbReference type="Proteomes" id="UP000772434">
    <property type="component" value="Unassembled WGS sequence"/>
</dbReference>
<dbReference type="EMBL" id="JADNRY010000185">
    <property type="protein sequence ID" value="KAF9062000.1"/>
    <property type="molecule type" value="Genomic_DNA"/>
</dbReference>
<evidence type="ECO:0008006" key="4">
    <source>
        <dbReference type="Google" id="ProtNLM"/>
    </source>
</evidence>
<dbReference type="Gene3D" id="1.10.20.10">
    <property type="entry name" value="Histone, subunit A"/>
    <property type="match status" value="1"/>
</dbReference>
<feature type="region of interest" description="Disordered" evidence="1">
    <location>
        <begin position="1"/>
        <end position="25"/>
    </location>
</feature>
<dbReference type="SUPFAM" id="SSF47113">
    <property type="entry name" value="Histone-fold"/>
    <property type="match status" value="1"/>
</dbReference>
<dbReference type="OrthoDB" id="9799930at2759"/>
<feature type="compositionally biased region" description="Basic and acidic residues" evidence="1">
    <location>
        <begin position="16"/>
        <end position="25"/>
    </location>
</feature>
<evidence type="ECO:0000313" key="3">
    <source>
        <dbReference type="Proteomes" id="UP000772434"/>
    </source>
</evidence>
<proteinExistence type="predicted"/>
<dbReference type="InterPro" id="IPR009072">
    <property type="entry name" value="Histone-fold"/>
</dbReference>
<evidence type="ECO:0000313" key="2">
    <source>
        <dbReference type="EMBL" id="KAF9062000.1"/>
    </source>
</evidence>
<keyword evidence="3" id="KW-1185">Reference proteome</keyword>